<accession>A0A162U505</accession>
<name>A0A162U505_PHYB8</name>
<dbReference type="SUPFAM" id="SSF68906">
    <property type="entry name" value="SAP domain"/>
    <property type="match status" value="1"/>
</dbReference>
<gene>
    <name evidence="3" type="ORF">PHYBLDRAFT_187370</name>
</gene>
<dbReference type="STRING" id="763407.A0A162U505"/>
<reference evidence="4" key="1">
    <citation type="submission" date="2015-06" db="EMBL/GenBank/DDBJ databases">
        <title>Expansion of signal transduction pathways in fungi by whole-genome duplication.</title>
        <authorList>
            <consortium name="DOE Joint Genome Institute"/>
            <person name="Corrochano L.M."/>
            <person name="Kuo A."/>
            <person name="Marcet-Houben M."/>
            <person name="Polaino S."/>
            <person name="Salamov A."/>
            <person name="Villalobos J.M."/>
            <person name="Alvarez M.I."/>
            <person name="Avalos J."/>
            <person name="Benito E.P."/>
            <person name="Benoit I."/>
            <person name="Burger G."/>
            <person name="Camino L.P."/>
            <person name="Canovas D."/>
            <person name="Cerda-Olmedo E."/>
            <person name="Cheng J.-F."/>
            <person name="Dominguez A."/>
            <person name="Elias M."/>
            <person name="Eslava A.P."/>
            <person name="Glaser F."/>
            <person name="Grimwood J."/>
            <person name="Gutierrez G."/>
            <person name="Heitman J."/>
            <person name="Henrissat B."/>
            <person name="Iturriaga E.A."/>
            <person name="Lang B.F."/>
            <person name="Lavin J.L."/>
            <person name="Lee S."/>
            <person name="Li W."/>
            <person name="Lindquist E."/>
            <person name="Lopez-Garcia S."/>
            <person name="Luque E.M."/>
            <person name="Marcos A.T."/>
            <person name="Martin J."/>
            <person name="McCluskey K."/>
            <person name="Medina H.R."/>
            <person name="Miralles-Duran A."/>
            <person name="Miyazaki A."/>
            <person name="Munoz-Torres E."/>
            <person name="Oguiza J.A."/>
            <person name="Ohm R."/>
            <person name="Olmedo M."/>
            <person name="Orejas M."/>
            <person name="Ortiz-Castellanos L."/>
            <person name="Pisabarro A.G."/>
            <person name="Rodriguez-Romero J."/>
            <person name="Ruiz-Herrera J."/>
            <person name="Ruiz-Vazquez R."/>
            <person name="Sanz C."/>
            <person name="Schackwitz W."/>
            <person name="Schmutz J."/>
            <person name="Shahriari M."/>
            <person name="Shelest E."/>
            <person name="Silva-Franco F."/>
            <person name="Soanes D."/>
            <person name="Syed K."/>
            <person name="Tagua V.G."/>
            <person name="Talbot N.J."/>
            <person name="Thon M."/>
            <person name="De vries R.P."/>
            <person name="Wiebenga A."/>
            <person name="Yadav J.S."/>
            <person name="Braun E.L."/>
            <person name="Baker S."/>
            <person name="Garre V."/>
            <person name="Horwitz B."/>
            <person name="Torres-Martinez S."/>
            <person name="Idnurm A."/>
            <person name="Herrera-Estrella A."/>
            <person name="Gabaldon T."/>
            <person name="Grigoriev I.V."/>
        </authorList>
    </citation>
    <scope>NUCLEOTIDE SEQUENCE [LARGE SCALE GENOMIC DNA]</scope>
    <source>
        <strain evidence="4">NRRL 1555(-)</strain>
    </source>
</reference>
<feature type="compositionally biased region" description="Polar residues" evidence="1">
    <location>
        <begin position="115"/>
        <end position="127"/>
    </location>
</feature>
<dbReference type="AlphaFoldDB" id="A0A162U505"/>
<sequence>MYYHPSNIAEPLDTYDIRNQAEVGDTIDWNTYTLDGSQVPFENTFWPQASMFPHDNMGFQRRRSSSVGAAPFQHAEFLSQYQQKIECITEEEYLPVPHVTDPSLSGSPFSSASSDTHMTSPPQQHQTLFPEIVQPNTDTPINRRPAVGKRRRSSSVPSCFQRRPPARMEPLVFAQMQVTDPRPPAPPVLHHQPPVPIERVQRMPPKPSTTDPEEEQRKKDHELLNTDFDDITVAALKELLRQRKLPSNGKKADLIDRLRQERTRVLISKLMSPSPLVPKQANSDNHCTYNSSYHTPWNQEMLNTFLEKL</sequence>
<dbReference type="InterPro" id="IPR036361">
    <property type="entry name" value="SAP_dom_sf"/>
</dbReference>
<evidence type="ECO:0000256" key="1">
    <source>
        <dbReference type="SAM" id="MobiDB-lite"/>
    </source>
</evidence>
<proteinExistence type="predicted"/>
<dbReference type="GeneID" id="29000279"/>
<evidence type="ECO:0000313" key="3">
    <source>
        <dbReference type="EMBL" id="OAD72373.1"/>
    </source>
</evidence>
<dbReference type="EMBL" id="KV440983">
    <property type="protein sequence ID" value="OAD72373.1"/>
    <property type="molecule type" value="Genomic_DNA"/>
</dbReference>
<protein>
    <recommendedName>
        <fullName evidence="2">SAP domain-containing protein</fullName>
    </recommendedName>
</protein>
<feature type="compositionally biased region" description="Low complexity" evidence="1">
    <location>
        <begin position="103"/>
        <end position="114"/>
    </location>
</feature>
<dbReference type="InParanoid" id="A0A162U505"/>
<feature type="region of interest" description="Disordered" evidence="1">
    <location>
        <begin position="101"/>
        <end position="162"/>
    </location>
</feature>
<evidence type="ECO:0000259" key="2">
    <source>
        <dbReference type="PROSITE" id="PS50800"/>
    </source>
</evidence>
<dbReference type="Proteomes" id="UP000077315">
    <property type="component" value="Unassembled WGS sequence"/>
</dbReference>
<dbReference type="PROSITE" id="PS50800">
    <property type="entry name" value="SAP"/>
    <property type="match status" value="1"/>
</dbReference>
<dbReference type="VEuPathDB" id="FungiDB:PHYBLDRAFT_187370"/>
<dbReference type="RefSeq" id="XP_018290413.1">
    <property type="nucleotide sequence ID" value="XM_018439373.1"/>
</dbReference>
<keyword evidence="4" id="KW-1185">Reference proteome</keyword>
<feature type="region of interest" description="Disordered" evidence="1">
    <location>
        <begin position="182"/>
        <end position="220"/>
    </location>
</feature>
<feature type="domain" description="SAP" evidence="2">
    <location>
        <begin position="228"/>
        <end position="262"/>
    </location>
</feature>
<organism evidence="3 4">
    <name type="scientific">Phycomyces blakesleeanus (strain ATCC 8743b / DSM 1359 / FGSC 10004 / NBRC 33097 / NRRL 1555)</name>
    <dbReference type="NCBI Taxonomy" id="763407"/>
    <lineage>
        <taxon>Eukaryota</taxon>
        <taxon>Fungi</taxon>
        <taxon>Fungi incertae sedis</taxon>
        <taxon>Mucoromycota</taxon>
        <taxon>Mucoromycotina</taxon>
        <taxon>Mucoromycetes</taxon>
        <taxon>Mucorales</taxon>
        <taxon>Phycomycetaceae</taxon>
        <taxon>Phycomyces</taxon>
    </lineage>
</organism>
<dbReference type="Gene3D" id="1.10.720.30">
    <property type="entry name" value="SAP domain"/>
    <property type="match status" value="1"/>
</dbReference>
<dbReference type="InterPro" id="IPR003034">
    <property type="entry name" value="SAP_dom"/>
</dbReference>
<evidence type="ECO:0000313" key="4">
    <source>
        <dbReference type="Proteomes" id="UP000077315"/>
    </source>
</evidence>
<dbReference type="OrthoDB" id="445357at2759"/>
<dbReference type="Pfam" id="PF02037">
    <property type="entry name" value="SAP"/>
    <property type="match status" value="1"/>
</dbReference>
<dbReference type="SMART" id="SM00513">
    <property type="entry name" value="SAP"/>
    <property type="match status" value="1"/>
</dbReference>